<dbReference type="GeneID" id="60321430"/>
<protein>
    <submittedName>
        <fullName evidence="2">Uncharacterized protein</fullName>
    </submittedName>
</protein>
<keyword evidence="1" id="KW-1133">Transmembrane helix</keyword>
<keyword evidence="1" id="KW-0472">Membrane</keyword>
<proteinExistence type="predicted"/>
<dbReference type="KEGG" id="vg:60321430"/>
<dbReference type="Proteomes" id="UP000464404">
    <property type="component" value="Segment"/>
</dbReference>
<dbReference type="EMBL" id="MN813693">
    <property type="protein sequence ID" value="QHB37811.1"/>
    <property type="molecule type" value="Genomic_DNA"/>
</dbReference>
<organism evidence="2 3">
    <name type="scientific">Mycobacterium phage Imvubu</name>
    <dbReference type="NCBI Taxonomy" id="2686233"/>
    <lineage>
        <taxon>Viruses</taxon>
        <taxon>Duplodnaviria</taxon>
        <taxon>Heunggongvirae</taxon>
        <taxon>Uroviricota</taxon>
        <taxon>Caudoviricetes</taxon>
        <taxon>Bclasvirinae</taxon>
        <taxon>Imvubuvirus</taxon>
        <taxon>Imvubuvirus imvubu</taxon>
    </lineage>
</organism>
<keyword evidence="3" id="KW-1185">Reference proteome</keyword>
<feature type="transmembrane region" description="Helical" evidence="1">
    <location>
        <begin position="44"/>
        <end position="62"/>
    </location>
</feature>
<gene>
    <name evidence="2" type="primary">70</name>
    <name evidence="2" type="ORF">PBI_IMVUBU_70</name>
</gene>
<evidence type="ECO:0000256" key="1">
    <source>
        <dbReference type="SAM" id="Phobius"/>
    </source>
</evidence>
<accession>A0A6B9LDV5</accession>
<evidence type="ECO:0000313" key="3">
    <source>
        <dbReference type="Proteomes" id="UP000464404"/>
    </source>
</evidence>
<evidence type="ECO:0000313" key="2">
    <source>
        <dbReference type="EMBL" id="QHB37811.1"/>
    </source>
</evidence>
<reference evidence="2 3" key="1">
    <citation type="submission" date="2019-12" db="EMBL/GenBank/DDBJ databases">
        <authorList>
            <person name="Garlena R.A."/>
            <person name="Russell D.A."/>
            <person name="Pope W.H."/>
            <person name="Jacobs-Sera D."/>
            <person name="Hatfull G.F."/>
        </authorList>
    </citation>
    <scope>NUCLEOTIDE SEQUENCE [LARGE SCALE GENOMIC DNA]</scope>
</reference>
<dbReference type="RefSeq" id="YP_009950020.1">
    <property type="nucleotide sequence ID" value="NC_051586.1"/>
</dbReference>
<name>A0A6B9LDV5_9CAUD</name>
<keyword evidence="1" id="KW-0812">Transmembrane</keyword>
<sequence>MRRSRQRPARTPYQLGCAVGAWLFLLAAVAFALSGCTAHDRGDVVGAVAGVVVALLGALACARTARTG</sequence>